<dbReference type="Proteomes" id="UP000032408">
    <property type="component" value="Chromosome"/>
</dbReference>
<evidence type="ECO:0000313" key="2">
    <source>
        <dbReference type="Proteomes" id="UP000032408"/>
    </source>
</evidence>
<reference evidence="2" key="1">
    <citation type="submission" date="2015-03" db="EMBL/GenBank/DDBJ databases">
        <title>Characterization of two novel Thaumarchaeota isolated from the Northern Adriatic Sea.</title>
        <authorList>
            <person name="Bayer B."/>
            <person name="Vojvoda J."/>
            <person name="Offre P."/>
            <person name="Srivastava A."/>
            <person name="Elisabeth N."/>
            <person name="Garcia J.A.L."/>
            <person name="Schleper C."/>
            <person name="Herndl G.J."/>
        </authorList>
    </citation>
    <scope>NUCLEOTIDE SEQUENCE [LARGE SCALE GENOMIC DNA]</scope>
    <source>
        <strain evidence="2">NF5</strain>
    </source>
</reference>
<evidence type="ECO:0000313" key="1">
    <source>
        <dbReference type="EMBL" id="AJW70529.1"/>
    </source>
</evidence>
<accession>A0A0D5C160</accession>
<reference evidence="1 2" key="2">
    <citation type="journal article" date="2016" name="ISME J.">
        <title>Physiological and genomic characterization of two novel marine thaumarchaeal strains indicates niche differentiation.</title>
        <authorList>
            <person name="Bayer B."/>
            <person name="Vojvoda J."/>
            <person name="Offre P."/>
            <person name="Alves R.J."/>
            <person name="Elisabeth N.H."/>
            <person name="Garcia J.A."/>
            <person name="Volland J.M."/>
            <person name="Srivastava A."/>
            <person name="Schleper C."/>
            <person name="Herndl G.J."/>
        </authorList>
    </citation>
    <scope>NUCLEOTIDE SEQUENCE [LARGE SCALE GENOMIC DNA]</scope>
    <source>
        <strain evidence="1 2">NF5</strain>
    </source>
</reference>
<gene>
    <name evidence="1" type="ORF">NADRNF5_0835</name>
</gene>
<name>A0A0D5C160_9ARCH</name>
<proteinExistence type="predicted"/>
<dbReference type="KEGG" id="nin:NADRNF5_0835"/>
<dbReference type="HOGENOM" id="CLU_149755_0_0_2"/>
<sequence>MYGILTMILIVATISMAIADESILTQSFSNSESGKNGLITPRGHIEDFSWTKKVSSDGVIEIRGIGFSVVNDSKVAQSFEICTIIQGPLKKFTPSLDSPLACTNTDEIEAYEKSVNHSIGFSNGVKVSELVDISITIQELG</sequence>
<dbReference type="EMBL" id="CP011070">
    <property type="protein sequence ID" value="AJW70529.1"/>
    <property type="molecule type" value="Genomic_DNA"/>
</dbReference>
<keyword evidence="2" id="KW-1185">Reference proteome</keyword>
<protein>
    <submittedName>
        <fullName evidence="1">Uncharacterized protein</fullName>
    </submittedName>
</protein>
<organism evidence="1 2">
    <name type="scientific">Nitrosopumilus adriaticus</name>
    <dbReference type="NCBI Taxonomy" id="1580092"/>
    <lineage>
        <taxon>Archaea</taxon>
        <taxon>Nitrososphaerota</taxon>
        <taxon>Nitrososphaeria</taxon>
        <taxon>Nitrosopumilales</taxon>
        <taxon>Nitrosopumilaceae</taxon>
        <taxon>Nitrosopumilus</taxon>
    </lineage>
</organism>
<dbReference type="AlphaFoldDB" id="A0A0D5C160"/>